<comment type="caution">
    <text evidence="1">The sequence shown here is derived from an EMBL/GenBank/DDBJ whole genome shotgun (WGS) entry which is preliminary data.</text>
</comment>
<organism evidence="1 2">
    <name type="scientific">Dermacentor silvarum</name>
    <name type="common">Tick</name>
    <dbReference type="NCBI Taxonomy" id="543639"/>
    <lineage>
        <taxon>Eukaryota</taxon>
        <taxon>Metazoa</taxon>
        <taxon>Ecdysozoa</taxon>
        <taxon>Arthropoda</taxon>
        <taxon>Chelicerata</taxon>
        <taxon>Arachnida</taxon>
        <taxon>Acari</taxon>
        <taxon>Parasitiformes</taxon>
        <taxon>Ixodida</taxon>
        <taxon>Ixodoidea</taxon>
        <taxon>Ixodidae</taxon>
        <taxon>Rhipicephalinae</taxon>
        <taxon>Dermacentor</taxon>
    </lineage>
</organism>
<dbReference type="EMBL" id="CM023472">
    <property type="protein sequence ID" value="KAH7960404.1"/>
    <property type="molecule type" value="Genomic_DNA"/>
</dbReference>
<proteinExistence type="predicted"/>
<evidence type="ECO:0000313" key="2">
    <source>
        <dbReference type="Proteomes" id="UP000821865"/>
    </source>
</evidence>
<keyword evidence="2" id="KW-1185">Reference proteome</keyword>
<accession>A0ACB8D813</accession>
<gene>
    <name evidence="1" type="ORF">HPB49_019201</name>
</gene>
<dbReference type="Proteomes" id="UP000821865">
    <property type="component" value="Chromosome 3"/>
</dbReference>
<evidence type="ECO:0000313" key="1">
    <source>
        <dbReference type="EMBL" id="KAH7960404.1"/>
    </source>
</evidence>
<protein>
    <submittedName>
        <fullName evidence="1">Uncharacterized protein</fullName>
    </submittedName>
</protein>
<name>A0ACB8D813_DERSI</name>
<reference evidence="1" key="1">
    <citation type="submission" date="2020-05" db="EMBL/GenBank/DDBJ databases">
        <title>Large-scale comparative analyses of tick genomes elucidate their genetic diversity and vector capacities.</title>
        <authorList>
            <person name="Jia N."/>
            <person name="Wang J."/>
            <person name="Shi W."/>
            <person name="Du L."/>
            <person name="Sun Y."/>
            <person name="Zhan W."/>
            <person name="Jiang J."/>
            <person name="Wang Q."/>
            <person name="Zhang B."/>
            <person name="Ji P."/>
            <person name="Sakyi L.B."/>
            <person name="Cui X."/>
            <person name="Yuan T."/>
            <person name="Jiang B."/>
            <person name="Yang W."/>
            <person name="Lam T.T.-Y."/>
            <person name="Chang Q."/>
            <person name="Ding S."/>
            <person name="Wang X."/>
            <person name="Zhu J."/>
            <person name="Ruan X."/>
            <person name="Zhao L."/>
            <person name="Wei J."/>
            <person name="Que T."/>
            <person name="Du C."/>
            <person name="Cheng J."/>
            <person name="Dai P."/>
            <person name="Han X."/>
            <person name="Huang E."/>
            <person name="Gao Y."/>
            <person name="Liu J."/>
            <person name="Shao H."/>
            <person name="Ye R."/>
            <person name="Li L."/>
            <person name="Wei W."/>
            <person name="Wang X."/>
            <person name="Wang C."/>
            <person name="Yang T."/>
            <person name="Huo Q."/>
            <person name="Li W."/>
            <person name="Guo W."/>
            <person name="Chen H."/>
            <person name="Zhou L."/>
            <person name="Ni X."/>
            <person name="Tian J."/>
            <person name="Zhou Y."/>
            <person name="Sheng Y."/>
            <person name="Liu T."/>
            <person name="Pan Y."/>
            <person name="Xia L."/>
            <person name="Li J."/>
            <person name="Zhao F."/>
            <person name="Cao W."/>
        </authorList>
    </citation>
    <scope>NUCLEOTIDE SEQUENCE</scope>
    <source>
        <strain evidence="1">Dsil-2018</strain>
    </source>
</reference>
<sequence>MLLKVYHSAFRLCTSKAFPKIDGDMRTVNSVDFAQTSIIAVLLLSSAAPMPREGGTNDAEVAWRCEADWAMERAEEIEGNNVLPEGRTYQVNAVPGEKYVWPGAIIPYTIDPGIEKLYETIRKAMDAIESGTCLRFVKRTNEKDYIRIFKGKGCSSLVGRRGGAQPVSLGEGCSNVTLIEHELLHAAGFFHEHMRPDRDQYITIIKENIDPKYYPEFQKLHLGPHDNLVPFDTDSVMLYGGHAFAREPGLTTMMAKDGTVLIPIYNKTGLSDTDILSVNILYNCSN</sequence>